<reference evidence="6" key="1">
    <citation type="submission" date="2021-01" db="EMBL/GenBank/DDBJ databases">
        <authorList>
            <person name="Corre E."/>
            <person name="Pelletier E."/>
            <person name="Niang G."/>
            <person name="Scheremetjew M."/>
            <person name="Finn R."/>
            <person name="Kale V."/>
            <person name="Holt S."/>
            <person name="Cochrane G."/>
            <person name="Meng A."/>
            <person name="Brown T."/>
            <person name="Cohen L."/>
        </authorList>
    </citation>
    <scope>NUCLEOTIDE SEQUENCE</scope>
    <source>
        <strain evidence="6">CCMP720</strain>
    </source>
</reference>
<organism evidence="6">
    <name type="scientific">Polyblepharides amylifera</name>
    <dbReference type="NCBI Taxonomy" id="1486889"/>
    <lineage>
        <taxon>Eukaryota</taxon>
        <taxon>Viridiplantae</taxon>
        <taxon>Chlorophyta</taxon>
        <taxon>Pyramimonadophyceae</taxon>
        <taxon>Pyramimonadales</taxon>
        <taxon>Polyblepharidaceae</taxon>
        <taxon>Polyblepharides</taxon>
    </lineage>
</organism>
<evidence type="ECO:0000313" key="6">
    <source>
        <dbReference type="EMBL" id="CAD8216519.1"/>
    </source>
</evidence>
<dbReference type="AlphaFoldDB" id="A0A7R9SVU7"/>
<name>A0A7R9SVU7_9CHLO</name>
<feature type="domain" description="Band 7" evidence="5">
    <location>
        <begin position="40"/>
        <end position="190"/>
    </location>
</feature>
<dbReference type="EMBL" id="HBDV01001265">
    <property type="protein sequence ID" value="CAD8216519.1"/>
    <property type="molecule type" value="Transcribed_RNA"/>
</dbReference>
<dbReference type="SUPFAM" id="SSF117892">
    <property type="entry name" value="Band 7/SPFH domain"/>
    <property type="match status" value="1"/>
</dbReference>
<dbReference type="Pfam" id="PF01145">
    <property type="entry name" value="Band_7"/>
    <property type="match status" value="1"/>
</dbReference>
<dbReference type="GO" id="GO:0072659">
    <property type="term" value="P:protein localization to plasma membrane"/>
    <property type="evidence" value="ECO:0007669"/>
    <property type="project" value="TreeGrafter"/>
</dbReference>
<gene>
    <name evidence="6" type="ORF">PAMY1081_LOCUS793</name>
</gene>
<keyword evidence="4" id="KW-0175">Coiled coil</keyword>
<proteinExistence type="inferred from homology"/>
<accession>A0A7R9SVU7</accession>
<dbReference type="InterPro" id="IPR001107">
    <property type="entry name" value="Band_7"/>
</dbReference>
<keyword evidence="3" id="KW-1003">Cell membrane</keyword>
<dbReference type="PANTHER" id="PTHR13806">
    <property type="entry name" value="FLOTILLIN-RELATED"/>
    <property type="match status" value="1"/>
</dbReference>
<protein>
    <recommendedName>
        <fullName evidence="3">Flotillin-like</fullName>
    </recommendedName>
</protein>
<feature type="coiled-coil region" evidence="4">
    <location>
        <begin position="238"/>
        <end position="265"/>
    </location>
</feature>
<dbReference type="GO" id="GO:0005901">
    <property type="term" value="C:caveola"/>
    <property type="evidence" value="ECO:0007669"/>
    <property type="project" value="UniProtKB-SubCell"/>
</dbReference>
<evidence type="ECO:0000256" key="4">
    <source>
        <dbReference type="SAM" id="Coils"/>
    </source>
</evidence>
<evidence type="ECO:0000256" key="2">
    <source>
        <dbReference type="ARBA" id="ARBA00023136"/>
    </source>
</evidence>
<evidence type="ECO:0000256" key="1">
    <source>
        <dbReference type="ARBA" id="ARBA00007161"/>
    </source>
</evidence>
<dbReference type="InterPro" id="IPR036013">
    <property type="entry name" value="Band_7/SPFH_dom_sf"/>
</dbReference>
<dbReference type="InterPro" id="IPR027705">
    <property type="entry name" value="Flotillin_fam"/>
</dbReference>
<evidence type="ECO:0000256" key="3">
    <source>
        <dbReference type="RuleBase" id="RU366054"/>
    </source>
</evidence>
<dbReference type="GO" id="GO:0002020">
    <property type="term" value="F:protease binding"/>
    <property type="evidence" value="ECO:0007669"/>
    <property type="project" value="TreeGrafter"/>
</dbReference>
<keyword evidence="2 3" id="KW-0472">Membrane</keyword>
<sequence>MGNIVVAGPNKAKIISGARGGRILIGQCGLALFCCEQVGSLNLEIMTLILQSENAESAKGVKISITAVAQVKVTAMDASSGEVDINSVRLAASHFMGKTDEDIEDAIKRTLEGHQRQIIGTLTVEEIYKDRAAFSERVREHVVEDLKSLGITLASYTVTNIGDENGYMDALGATATSAVKREAEEGTARNVAEAKKVVSRTMADAAVAEAEAMKMAHNAKALQGQAMAEADRDLELKRSRYASEVNKAREEAEAATRIERAIQNKAVIRETTQQQVEEAQVLLLVTEQQVARQKAELAGASEAKLLEQRNIAKSIEVAAEAEAGRIRRLGEAEADALLKRGEAEAEVLRSKAQAYKEYGTAALIQSVVEQLPAIASAVAEPLGKTEKMIFISQDGSAGSQLTKDITRIMAELPDTVEALSGVDIKKAFKRLTAGEASNSSGVNSTE</sequence>
<comment type="subcellular location">
    <subcellularLocation>
        <location evidence="3">Cell membrane</location>
        <topology evidence="3">Lipid-anchor</topology>
    </subcellularLocation>
    <subcellularLocation>
        <location evidence="3">Membrane</location>
        <location evidence="3">Caveola</location>
    </subcellularLocation>
</comment>
<evidence type="ECO:0000259" key="5">
    <source>
        <dbReference type="Pfam" id="PF01145"/>
    </source>
</evidence>
<dbReference type="Gene3D" id="3.30.479.30">
    <property type="entry name" value="Band 7 domain"/>
    <property type="match status" value="1"/>
</dbReference>
<dbReference type="CDD" id="cd03399">
    <property type="entry name" value="SPFH_flotillin"/>
    <property type="match status" value="1"/>
</dbReference>
<comment type="similarity">
    <text evidence="1 3">Belongs to the band 7/mec-2 family. Flotillin subfamily.</text>
</comment>
<dbReference type="PANTHER" id="PTHR13806:SF46">
    <property type="entry name" value="FLOTILLIN-1-RELATED"/>
    <property type="match status" value="1"/>
</dbReference>